<proteinExistence type="predicted"/>
<feature type="region of interest" description="Disordered" evidence="1">
    <location>
        <begin position="54"/>
        <end position="76"/>
    </location>
</feature>
<evidence type="ECO:0000313" key="3">
    <source>
        <dbReference type="Proteomes" id="UP000299102"/>
    </source>
</evidence>
<sequence>MLSMNLCIYGPLTWRVLVYSYQIFSLETIFKEKLMRIGRSGARPPYEGGCAGGGARGVDLVRPPLSRRAAHNERRP</sequence>
<dbReference type="Proteomes" id="UP000299102">
    <property type="component" value="Unassembled WGS sequence"/>
</dbReference>
<organism evidence="2 3">
    <name type="scientific">Eumeta variegata</name>
    <name type="common">Bagworm moth</name>
    <name type="synonym">Eumeta japonica</name>
    <dbReference type="NCBI Taxonomy" id="151549"/>
    <lineage>
        <taxon>Eukaryota</taxon>
        <taxon>Metazoa</taxon>
        <taxon>Ecdysozoa</taxon>
        <taxon>Arthropoda</taxon>
        <taxon>Hexapoda</taxon>
        <taxon>Insecta</taxon>
        <taxon>Pterygota</taxon>
        <taxon>Neoptera</taxon>
        <taxon>Endopterygota</taxon>
        <taxon>Lepidoptera</taxon>
        <taxon>Glossata</taxon>
        <taxon>Ditrysia</taxon>
        <taxon>Tineoidea</taxon>
        <taxon>Psychidae</taxon>
        <taxon>Oiketicinae</taxon>
        <taxon>Eumeta</taxon>
    </lineage>
</organism>
<keyword evidence="3" id="KW-1185">Reference proteome</keyword>
<evidence type="ECO:0000256" key="1">
    <source>
        <dbReference type="SAM" id="MobiDB-lite"/>
    </source>
</evidence>
<protein>
    <submittedName>
        <fullName evidence="2">Uncharacterized protein</fullName>
    </submittedName>
</protein>
<comment type="caution">
    <text evidence="2">The sequence shown here is derived from an EMBL/GenBank/DDBJ whole genome shotgun (WGS) entry which is preliminary data.</text>
</comment>
<evidence type="ECO:0000313" key="2">
    <source>
        <dbReference type="EMBL" id="GBP21388.1"/>
    </source>
</evidence>
<dbReference type="EMBL" id="BGZK01000128">
    <property type="protein sequence ID" value="GBP21388.1"/>
    <property type="molecule type" value="Genomic_DNA"/>
</dbReference>
<accession>A0A4C1U547</accession>
<name>A0A4C1U547_EUMVA</name>
<dbReference type="AlphaFoldDB" id="A0A4C1U547"/>
<gene>
    <name evidence="2" type="ORF">EVAR_11989_1</name>
</gene>
<reference evidence="2 3" key="1">
    <citation type="journal article" date="2019" name="Commun. Biol.">
        <title>The bagworm genome reveals a unique fibroin gene that provides high tensile strength.</title>
        <authorList>
            <person name="Kono N."/>
            <person name="Nakamura H."/>
            <person name="Ohtoshi R."/>
            <person name="Tomita M."/>
            <person name="Numata K."/>
            <person name="Arakawa K."/>
        </authorList>
    </citation>
    <scope>NUCLEOTIDE SEQUENCE [LARGE SCALE GENOMIC DNA]</scope>
</reference>